<evidence type="ECO:0000256" key="11">
    <source>
        <dbReference type="SAM" id="Phobius"/>
    </source>
</evidence>
<proteinExistence type="inferred from homology"/>
<dbReference type="Gene3D" id="1.20.1530.20">
    <property type="match status" value="1"/>
</dbReference>
<keyword evidence="7" id="KW-0915">Sodium</keyword>
<dbReference type="InterPro" id="IPR038770">
    <property type="entry name" value="Na+/solute_symporter_sf"/>
</dbReference>
<evidence type="ECO:0000256" key="10">
    <source>
        <dbReference type="ARBA" id="ARBA00023201"/>
    </source>
</evidence>
<accession>A0ABZ2SSV0</accession>
<feature type="transmembrane region" description="Helical" evidence="11">
    <location>
        <begin position="290"/>
        <end position="311"/>
    </location>
</feature>
<dbReference type="EMBL" id="CP147251">
    <property type="protein sequence ID" value="WYJ78266.1"/>
    <property type="molecule type" value="Genomic_DNA"/>
</dbReference>
<feature type="transmembrane region" description="Helical" evidence="11">
    <location>
        <begin position="144"/>
        <end position="165"/>
    </location>
</feature>
<feature type="transmembrane region" description="Helical" evidence="11">
    <location>
        <begin position="355"/>
        <end position="376"/>
    </location>
</feature>
<keyword evidence="9 11" id="KW-0472">Membrane</keyword>
<evidence type="ECO:0000256" key="9">
    <source>
        <dbReference type="ARBA" id="ARBA00023136"/>
    </source>
</evidence>
<dbReference type="RefSeq" id="WP_207941581.1">
    <property type="nucleotide sequence ID" value="NZ_CP147251.1"/>
</dbReference>
<keyword evidence="3" id="KW-0813">Transport</keyword>
<comment type="similarity">
    <text evidence="2">Belongs to the monovalent cation:proton antiporter 2 (CPA2) transporter (TC 2.A.37) family.</text>
</comment>
<keyword evidence="4" id="KW-0050">Antiport</keyword>
<keyword evidence="10" id="KW-0739">Sodium transport</keyword>
<keyword evidence="14" id="KW-1185">Reference proteome</keyword>
<evidence type="ECO:0000256" key="8">
    <source>
        <dbReference type="ARBA" id="ARBA00023065"/>
    </source>
</evidence>
<feature type="transmembrane region" description="Helical" evidence="11">
    <location>
        <begin position="235"/>
        <end position="252"/>
    </location>
</feature>
<sequence>MAFIGTLCLILITTTLASHFSRRIGIPAVIGQLLVGVFLGSAGLHLVQTNELVHEFSEIGVILLMFLAGLESDLALLRKYFKPGLLVAVFGVILPLVLGLGTGEAFQVSFKESVFFGIILAATSVSISVEVLKELNVVNTKEGSTILGASVVDDILAVLILSLSIPFFTGGATNETPLSLLLIEQVLYFVLIFALVKWIAPYLIQLAEKLFANAAIIITSLVICLGMSYLADFVGLSSVIGAFFAGIAVSQTRVKQEVMHNVEALGYAIFIPVFFVSIGLDVSFENFGKRLLFIVAFTIVAIVSKLLGGFLGSKIAGFETNSALMVGAGMISRGEMALVILQIGHQSNMIEPQYYSPLVIIILLSTLLSPLILKYFTKKAYH</sequence>
<name>A0ABZ2SSV0_9ENTE</name>
<comment type="subcellular location">
    <subcellularLocation>
        <location evidence="1">Membrane</location>
        <topology evidence="1">Multi-pass membrane protein</topology>
    </subcellularLocation>
</comment>
<evidence type="ECO:0000313" key="13">
    <source>
        <dbReference type="EMBL" id="WYJ78266.1"/>
    </source>
</evidence>
<dbReference type="Proteomes" id="UP000664701">
    <property type="component" value="Chromosome"/>
</dbReference>
<gene>
    <name evidence="13" type="ORF">DOK78_002923</name>
</gene>
<evidence type="ECO:0000256" key="6">
    <source>
        <dbReference type="ARBA" id="ARBA00022989"/>
    </source>
</evidence>
<dbReference type="PANTHER" id="PTHR43562">
    <property type="entry name" value="NAPA-TYPE SODIUM/HYDROGEN ANTIPORTER"/>
    <property type="match status" value="1"/>
</dbReference>
<evidence type="ECO:0000313" key="14">
    <source>
        <dbReference type="Proteomes" id="UP000664701"/>
    </source>
</evidence>
<evidence type="ECO:0000256" key="7">
    <source>
        <dbReference type="ARBA" id="ARBA00023053"/>
    </source>
</evidence>
<keyword evidence="8" id="KW-0406">Ion transport</keyword>
<feature type="transmembrane region" description="Helical" evidence="11">
    <location>
        <begin position="114"/>
        <end position="132"/>
    </location>
</feature>
<feature type="transmembrane region" description="Helical" evidence="11">
    <location>
        <begin position="185"/>
        <end position="203"/>
    </location>
</feature>
<feature type="domain" description="Cation/H+ exchanger transmembrane" evidence="12">
    <location>
        <begin position="12"/>
        <end position="377"/>
    </location>
</feature>
<evidence type="ECO:0000256" key="3">
    <source>
        <dbReference type="ARBA" id="ARBA00022448"/>
    </source>
</evidence>
<evidence type="ECO:0000256" key="2">
    <source>
        <dbReference type="ARBA" id="ARBA00005551"/>
    </source>
</evidence>
<evidence type="ECO:0000256" key="5">
    <source>
        <dbReference type="ARBA" id="ARBA00022692"/>
    </source>
</evidence>
<evidence type="ECO:0000256" key="4">
    <source>
        <dbReference type="ARBA" id="ARBA00022449"/>
    </source>
</evidence>
<evidence type="ECO:0000256" key="1">
    <source>
        <dbReference type="ARBA" id="ARBA00004141"/>
    </source>
</evidence>
<dbReference type="Pfam" id="PF00999">
    <property type="entry name" value="Na_H_Exchanger"/>
    <property type="match status" value="1"/>
</dbReference>
<dbReference type="InterPro" id="IPR004771">
    <property type="entry name" value="K/H_exchanger"/>
</dbReference>
<organism evidence="13 14">
    <name type="scientific">Candidatus Enterococcus lowellii</name>
    <dbReference type="NCBI Taxonomy" id="2230877"/>
    <lineage>
        <taxon>Bacteria</taxon>
        <taxon>Bacillati</taxon>
        <taxon>Bacillota</taxon>
        <taxon>Bacilli</taxon>
        <taxon>Lactobacillales</taxon>
        <taxon>Enterococcaceae</taxon>
        <taxon>Enterococcus</taxon>
    </lineage>
</organism>
<feature type="transmembrane region" description="Helical" evidence="11">
    <location>
        <begin position="84"/>
        <end position="102"/>
    </location>
</feature>
<reference evidence="13 14" key="1">
    <citation type="submission" date="2021-03" db="EMBL/GenBank/DDBJ databases">
        <authorList>
            <person name="Gilmore M.S."/>
            <person name="Schwartzman J."/>
            <person name="Van Tyne D."/>
            <person name="Martin M."/>
            <person name="Earl A.M."/>
            <person name="Manson A.L."/>
            <person name="Straub T."/>
            <person name="Salamzade R."/>
            <person name="Saavedra J."/>
            <person name="Lebreton F."/>
            <person name="Prichula J."/>
            <person name="Schaufler K."/>
            <person name="Gaca A."/>
            <person name="Sgardioli B."/>
            <person name="Wagenaar J."/>
            <person name="Strong T."/>
        </authorList>
    </citation>
    <scope>NUCLEOTIDE SEQUENCE [LARGE SCALE GENOMIC DNA]</scope>
    <source>
        <strain evidence="13 14">DIV2402</strain>
    </source>
</reference>
<dbReference type="InterPro" id="IPR006153">
    <property type="entry name" value="Cation/H_exchanger_TM"/>
</dbReference>
<dbReference type="PANTHER" id="PTHR43562:SF3">
    <property type="entry name" value="SODIUM ION_PROTON EXCHANGER (EUROFUNG)"/>
    <property type="match status" value="1"/>
</dbReference>
<feature type="transmembrane region" description="Helical" evidence="11">
    <location>
        <begin position="59"/>
        <end position="77"/>
    </location>
</feature>
<keyword evidence="5 11" id="KW-0812">Transmembrane</keyword>
<feature type="transmembrane region" description="Helical" evidence="11">
    <location>
        <begin position="264"/>
        <end position="284"/>
    </location>
</feature>
<protein>
    <submittedName>
        <fullName evidence="13">Na(+)/H(+) antiporter</fullName>
    </submittedName>
</protein>
<keyword evidence="6 11" id="KW-1133">Transmembrane helix</keyword>
<reference evidence="13 14" key="2">
    <citation type="submission" date="2024-03" db="EMBL/GenBank/DDBJ databases">
        <title>The Genome Sequence of Enterococcus sp. DIV2402.</title>
        <authorList>
            <consortium name="The Broad Institute Genomics Platform"/>
            <consortium name="The Broad Institute Microbial Omics Core"/>
            <consortium name="The Broad Institute Genomic Center for Infectious Diseases"/>
            <person name="Earl A."/>
            <person name="Manson A."/>
            <person name="Gilmore M."/>
            <person name="Schwartman J."/>
            <person name="Shea T."/>
            <person name="Abouelleil A."/>
            <person name="Cao P."/>
            <person name="Chapman S."/>
            <person name="Cusick C."/>
            <person name="Young S."/>
            <person name="Neafsey D."/>
            <person name="Nusbaum C."/>
            <person name="Birren B."/>
        </authorList>
    </citation>
    <scope>NUCLEOTIDE SEQUENCE [LARGE SCALE GENOMIC DNA]</scope>
    <source>
        <strain evidence="13 14">DIV2402</strain>
    </source>
</reference>
<dbReference type="NCBIfam" id="TIGR00932">
    <property type="entry name" value="2a37"/>
    <property type="match status" value="1"/>
</dbReference>
<evidence type="ECO:0000259" key="12">
    <source>
        <dbReference type="Pfam" id="PF00999"/>
    </source>
</evidence>